<accession>A0A0M9VPN7</accession>
<evidence type="ECO:0000313" key="2">
    <source>
        <dbReference type="Proteomes" id="UP000037751"/>
    </source>
</evidence>
<dbReference type="GeneID" id="28727038"/>
<sequence>MARTTMVLTNYGIIVHECGLLDTDLSNTSLKMYFFGMMQGYKQGQAQAEAKALKADSLTSALPPI</sequence>
<name>A0A0M9VPN7_9BASI</name>
<organism evidence="1 2">
    <name type="scientific">Malassezia pachydermatis</name>
    <dbReference type="NCBI Taxonomy" id="77020"/>
    <lineage>
        <taxon>Eukaryota</taxon>
        <taxon>Fungi</taxon>
        <taxon>Dikarya</taxon>
        <taxon>Basidiomycota</taxon>
        <taxon>Ustilaginomycotina</taxon>
        <taxon>Malasseziomycetes</taxon>
        <taxon>Malasseziales</taxon>
        <taxon>Malasseziaceae</taxon>
        <taxon>Malassezia</taxon>
    </lineage>
</organism>
<proteinExistence type="predicted"/>
<dbReference type="VEuPathDB" id="FungiDB:Malapachy_0647"/>
<dbReference type="EMBL" id="LGAV01000003">
    <property type="protein sequence ID" value="KOS14662.1"/>
    <property type="molecule type" value="Genomic_DNA"/>
</dbReference>
<dbReference type="Proteomes" id="UP000037751">
    <property type="component" value="Unassembled WGS sequence"/>
</dbReference>
<evidence type="ECO:0000313" key="1">
    <source>
        <dbReference type="EMBL" id="KOS14662.1"/>
    </source>
</evidence>
<gene>
    <name evidence="1" type="ORF">Malapachy_0647</name>
</gene>
<dbReference type="RefSeq" id="XP_017992294.1">
    <property type="nucleotide sequence ID" value="XM_018135163.1"/>
</dbReference>
<comment type="caution">
    <text evidence="1">The sequence shown here is derived from an EMBL/GenBank/DDBJ whole genome shotgun (WGS) entry which is preliminary data.</text>
</comment>
<dbReference type="AlphaFoldDB" id="A0A0M9VPN7"/>
<keyword evidence="2" id="KW-1185">Reference proteome</keyword>
<protein>
    <submittedName>
        <fullName evidence="1">Uncharacterized protein</fullName>
    </submittedName>
</protein>
<reference evidence="1 2" key="1">
    <citation type="submission" date="2015-07" db="EMBL/GenBank/DDBJ databases">
        <title>Draft Genome Sequence of Malassezia furfur CBS1878 and Malassezia pachydermatis CBS1879.</title>
        <authorList>
            <person name="Triana S."/>
            <person name="Ohm R."/>
            <person name="Gonzalez A."/>
            <person name="DeCock H."/>
            <person name="Restrepo S."/>
            <person name="Celis A."/>
        </authorList>
    </citation>
    <scope>NUCLEOTIDE SEQUENCE [LARGE SCALE GENOMIC DNA]</scope>
    <source>
        <strain evidence="1 2">CBS 1879</strain>
    </source>
</reference>